<dbReference type="RefSeq" id="WP_169505494.1">
    <property type="nucleotide sequence ID" value="NZ_JABBPN010000011.1"/>
</dbReference>
<evidence type="ECO:0000256" key="1">
    <source>
        <dbReference type="SAM" id="MobiDB-lite"/>
    </source>
</evidence>
<name>A0A848M8X4_PAELE</name>
<dbReference type="AlphaFoldDB" id="A0A848M8X4"/>
<feature type="compositionally biased region" description="Basic and acidic residues" evidence="1">
    <location>
        <begin position="398"/>
        <end position="434"/>
    </location>
</feature>
<reference evidence="2 3" key="1">
    <citation type="submission" date="2020-04" db="EMBL/GenBank/DDBJ databases">
        <title>Paenibacillus algicola sp. nov., a novel marine bacterium producing alginate lyase.</title>
        <authorList>
            <person name="Huang H."/>
        </authorList>
    </citation>
    <scope>NUCLEOTIDE SEQUENCE [LARGE SCALE GENOMIC DNA]</scope>
    <source>
        <strain evidence="2 3">L7-75</strain>
    </source>
</reference>
<accession>A0A848M8X4</accession>
<evidence type="ECO:0008006" key="4">
    <source>
        <dbReference type="Google" id="ProtNLM"/>
    </source>
</evidence>
<organism evidence="2 3">
    <name type="scientific">Paenibacillus lemnae</name>
    <dbReference type="NCBI Taxonomy" id="1330551"/>
    <lineage>
        <taxon>Bacteria</taxon>
        <taxon>Bacillati</taxon>
        <taxon>Bacillota</taxon>
        <taxon>Bacilli</taxon>
        <taxon>Bacillales</taxon>
        <taxon>Paenibacillaceae</taxon>
        <taxon>Paenibacillus</taxon>
    </lineage>
</organism>
<proteinExistence type="predicted"/>
<dbReference type="Proteomes" id="UP000565468">
    <property type="component" value="Unassembled WGS sequence"/>
</dbReference>
<evidence type="ECO:0000313" key="2">
    <source>
        <dbReference type="EMBL" id="NMO96709.1"/>
    </source>
</evidence>
<keyword evidence="3" id="KW-1185">Reference proteome</keyword>
<gene>
    <name evidence="2" type="ORF">HII30_13095</name>
</gene>
<protein>
    <recommendedName>
        <fullName evidence="4">DUF2325 domain-containing protein</fullName>
    </recommendedName>
</protein>
<dbReference type="EMBL" id="JABBPN010000011">
    <property type="protein sequence ID" value="NMO96709.1"/>
    <property type="molecule type" value="Genomic_DNA"/>
</dbReference>
<comment type="caution">
    <text evidence="2">The sequence shown here is derived from an EMBL/GenBank/DDBJ whole genome shotgun (WGS) entry which is preliminary data.</text>
</comment>
<feature type="region of interest" description="Disordered" evidence="1">
    <location>
        <begin position="386"/>
        <end position="434"/>
    </location>
</feature>
<feature type="region of interest" description="Disordered" evidence="1">
    <location>
        <begin position="228"/>
        <end position="247"/>
    </location>
</feature>
<evidence type="ECO:0000313" key="3">
    <source>
        <dbReference type="Proteomes" id="UP000565468"/>
    </source>
</evidence>
<sequence>MKNKWAGRLIGFMADDDIKIEQGDRFKSVMMKQMSEPFPYRQLGLLLTELSDRQKRLLTDILNIKIKAPSDQPFPDATLIQLLRLRIAKGQNKAKAIQAIFTIILPLFKDADHITAEEHLTAESHWVQEYGKWHYYWSLRFFPDEHEAIQQRLHEMDAEQVDPVKKHPDLQSAASLIASTRESIEPAKEKAEPVKDKEKALVARERDLRQKAELESERLRKQIKELEKSHQRLSHEHHDLESQYREQHKKLRELEEQYDSEKKRVYSLERAKVQVEGELRHSSRMIQQLQHNEQNLKAQSDELVLQLKTKVKSLEHEKKSPPKPAAALQHITDILHADAERYFAVLREKQELEGKDDIRKRISDSMLLVNALESYFQKMDDIVSPAFPQSPAPAAHQPELEKETPTPDPLKDKVTEGAEESPKSQEERNDHYSGTFYRRDHGGYIVLENHETFNITESMVNSIGLEHEAEVQCDPQQREDGSSSYYIRLLLQGDDARAPIQQFMGYVELGEHFTYYCVDMNNPELRFPIHEKDVAMQEPKDGDPCLFNVAIDGRYARLSKLFGSTEMQHTESSLKIKSTTRPKVTKHEETNRYLEGCTIVIIGGLAKWFESVVTETGAALVHDTGRNPDRVHPHLRRANALFMLLTANSHEATVSCVPIAKEHGVPHFKIEGSKSNLRKQLWDNRELIRNRPSHVQ</sequence>
<feature type="compositionally biased region" description="Low complexity" evidence="1">
    <location>
        <begin position="386"/>
        <end position="397"/>
    </location>
</feature>